<evidence type="ECO:0000313" key="5">
    <source>
        <dbReference type="EMBL" id="BBM82176.1"/>
    </source>
</evidence>
<dbReference type="Pfam" id="PF07687">
    <property type="entry name" value="M20_dimer"/>
    <property type="match status" value="1"/>
</dbReference>
<feature type="domain" description="Peptidase M20 dimerisation" evidence="4">
    <location>
        <begin position="161"/>
        <end position="279"/>
    </location>
</feature>
<dbReference type="GO" id="GO:0008777">
    <property type="term" value="F:acetylornithine deacetylase activity"/>
    <property type="evidence" value="ECO:0007669"/>
    <property type="project" value="TreeGrafter"/>
</dbReference>
<keyword evidence="3" id="KW-0170">Cobalt</keyword>
<evidence type="ECO:0000256" key="2">
    <source>
        <dbReference type="ARBA" id="ARBA00022801"/>
    </source>
</evidence>
<sequence>MSIIELTQKLVQIPSYVDGKCNEYKCMEFIESYIKEHTQLTMHRQLVENDRYNLIVHDNEPAKLIFFCHMDTVLPSSGWQHDLFRGEVQQKKLYGLGAVDMKGGLACALHAASHVKNTRGLHLVFDVDEEYYFKGIEKYLEKYSPAAQLAIFPEPGMKIRNGHRGVIEIYFRLHGETGHASRPHEGKNAIRGIQEAVAVLEEALQEHSHPSLGKSTCNLSYLHGGSDPGHQTHGYINVEKSANKIPDIAEAILDIRPARSTVNADFVVDILQDFAQKHGYALTNVEKRLDYGAFHIDKEQLQDFAQIVETYIEGEIFADAKHFGYGEGQLVHERLQIPCAYFGPGPTQKAHEVDEYVETDELVCVEAIFRDTIIHYCGGEKI</sequence>
<reference evidence="5 6" key="1">
    <citation type="submission" date="2019-08" db="EMBL/GenBank/DDBJ databases">
        <title>Complete genome sequence of Candidatus Uab amorphum.</title>
        <authorList>
            <person name="Shiratori T."/>
            <person name="Suzuki S."/>
            <person name="Kakizawa Y."/>
            <person name="Ishida K."/>
        </authorList>
    </citation>
    <scope>NUCLEOTIDE SEQUENCE [LARGE SCALE GENOMIC DNA]</scope>
    <source>
        <strain evidence="5 6">SRT547</strain>
    </source>
</reference>
<dbReference type="Pfam" id="PF01546">
    <property type="entry name" value="Peptidase_M20"/>
    <property type="match status" value="1"/>
</dbReference>
<dbReference type="Proteomes" id="UP000326354">
    <property type="component" value="Chromosome"/>
</dbReference>
<dbReference type="GO" id="GO:0046872">
    <property type="term" value="F:metal ion binding"/>
    <property type="evidence" value="ECO:0007669"/>
    <property type="project" value="UniProtKB-KW"/>
</dbReference>
<keyword evidence="6" id="KW-1185">Reference proteome</keyword>
<organism evidence="5 6">
    <name type="scientific">Uabimicrobium amorphum</name>
    <dbReference type="NCBI Taxonomy" id="2596890"/>
    <lineage>
        <taxon>Bacteria</taxon>
        <taxon>Pseudomonadati</taxon>
        <taxon>Planctomycetota</taxon>
        <taxon>Candidatus Uabimicrobiia</taxon>
        <taxon>Candidatus Uabimicrobiales</taxon>
        <taxon>Candidatus Uabimicrobiaceae</taxon>
        <taxon>Candidatus Uabimicrobium</taxon>
    </lineage>
</organism>
<proteinExistence type="predicted"/>
<keyword evidence="1" id="KW-0479">Metal-binding</keyword>
<evidence type="ECO:0000313" key="6">
    <source>
        <dbReference type="Proteomes" id="UP000326354"/>
    </source>
</evidence>
<evidence type="ECO:0000256" key="3">
    <source>
        <dbReference type="ARBA" id="ARBA00023285"/>
    </source>
</evidence>
<dbReference type="AlphaFoldDB" id="A0A5S9F145"/>
<dbReference type="OrthoDB" id="9792335at2"/>
<dbReference type="SUPFAM" id="SSF53187">
    <property type="entry name" value="Zn-dependent exopeptidases"/>
    <property type="match status" value="1"/>
</dbReference>
<dbReference type="InterPro" id="IPR002933">
    <property type="entry name" value="Peptidase_M20"/>
</dbReference>
<dbReference type="RefSeq" id="WP_151966428.1">
    <property type="nucleotide sequence ID" value="NZ_AP019860.1"/>
</dbReference>
<accession>A0A5S9F145</accession>
<keyword evidence="2" id="KW-0378">Hydrolase</keyword>
<dbReference type="PANTHER" id="PTHR43808">
    <property type="entry name" value="ACETYLORNITHINE DEACETYLASE"/>
    <property type="match status" value="1"/>
</dbReference>
<dbReference type="InterPro" id="IPR036264">
    <property type="entry name" value="Bact_exopeptidase_dim_dom"/>
</dbReference>
<dbReference type="Gene3D" id="3.30.70.360">
    <property type="match status" value="1"/>
</dbReference>
<evidence type="ECO:0000259" key="4">
    <source>
        <dbReference type="Pfam" id="PF07687"/>
    </source>
</evidence>
<protein>
    <submittedName>
        <fullName evidence="5">Acetylornithine deacetylase</fullName>
    </submittedName>
</protein>
<dbReference type="KEGG" id="uam:UABAM_00519"/>
<dbReference type="PANTHER" id="PTHR43808:SF31">
    <property type="entry name" value="N-ACETYL-L-CITRULLINE DEACETYLASE"/>
    <property type="match status" value="1"/>
</dbReference>
<dbReference type="InterPro" id="IPR050072">
    <property type="entry name" value="Peptidase_M20A"/>
</dbReference>
<evidence type="ECO:0000256" key="1">
    <source>
        <dbReference type="ARBA" id="ARBA00022723"/>
    </source>
</evidence>
<dbReference type="GO" id="GO:0006526">
    <property type="term" value="P:L-arginine biosynthetic process"/>
    <property type="evidence" value="ECO:0007669"/>
    <property type="project" value="TreeGrafter"/>
</dbReference>
<dbReference type="SUPFAM" id="SSF55031">
    <property type="entry name" value="Bacterial exopeptidase dimerisation domain"/>
    <property type="match status" value="1"/>
</dbReference>
<name>A0A5S9F145_UABAM</name>
<dbReference type="EMBL" id="AP019860">
    <property type="protein sequence ID" value="BBM82176.1"/>
    <property type="molecule type" value="Genomic_DNA"/>
</dbReference>
<dbReference type="InterPro" id="IPR011650">
    <property type="entry name" value="Peptidase_M20_dimer"/>
</dbReference>
<dbReference type="Gene3D" id="3.40.630.10">
    <property type="entry name" value="Zn peptidases"/>
    <property type="match status" value="1"/>
</dbReference>
<gene>
    <name evidence="5" type="ORF">UABAM_00519</name>
</gene>